<comment type="similarity">
    <text evidence="6">Belongs to the exbB/tolQ family.</text>
</comment>
<sequence length="194" mass="20993">MNIFLMGGWMMWPLALISIMATAIVVERLLLFSSCRFPQRGLTILLEEAVQGDIEPLLEAVRKVHMLRRFADLLSADGPGKEAALRIEGEAVVKRLEARLPMLSILAKLAPLMGLLGTVLGMISTFSEIANAQAGINMNQLAGGIWQALITTAAGLFIAIPALFFLHYFQTRVDEVASALSEAANAVLATEEEA</sequence>
<evidence type="ECO:0000256" key="4">
    <source>
        <dbReference type="ARBA" id="ARBA00022989"/>
    </source>
</evidence>
<feature type="transmembrane region" description="Helical" evidence="7">
    <location>
        <begin position="144"/>
        <end position="166"/>
    </location>
</feature>
<evidence type="ECO:0000256" key="3">
    <source>
        <dbReference type="ARBA" id="ARBA00022692"/>
    </source>
</evidence>
<feature type="domain" description="MotA/TolQ/ExbB proton channel" evidence="8">
    <location>
        <begin position="82"/>
        <end position="179"/>
    </location>
</feature>
<accession>A0A921DS09</accession>
<evidence type="ECO:0000313" key="9">
    <source>
        <dbReference type="EMBL" id="HJD97686.1"/>
    </source>
</evidence>
<keyword evidence="6" id="KW-0653">Protein transport</keyword>
<dbReference type="Proteomes" id="UP000698963">
    <property type="component" value="Unassembled WGS sequence"/>
</dbReference>
<gene>
    <name evidence="9" type="ORF">K8W16_08590</name>
</gene>
<evidence type="ECO:0000256" key="5">
    <source>
        <dbReference type="ARBA" id="ARBA00023136"/>
    </source>
</evidence>
<dbReference type="PANTHER" id="PTHR30625">
    <property type="entry name" value="PROTEIN TOLQ"/>
    <property type="match status" value="1"/>
</dbReference>
<evidence type="ECO:0000256" key="6">
    <source>
        <dbReference type="RuleBase" id="RU004057"/>
    </source>
</evidence>
<reference evidence="9" key="1">
    <citation type="journal article" date="2021" name="PeerJ">
        <title>Extensive microbial diversity within the chicken gut microbiome revealed by metagenomics and culture.</title>
        <authorList>
            <person name="Gilroy R."/>
            <person name="Ravi A."/>
            <person name="Getino M."/>
            <person name="Pursley I."/>
            <person name="Horton D.L."/>
            <person name="Alikhan N.F."/>
            <person name="Baker D."/>
            <person name="Gharbi K."/>
            <person name="Hall N."/>
            <person name="Watson M."/>
            <person name="Adriaenssens E.M."/>
            <person name="Foster-Nyarko E."/>
            <person name="Jarju S."/>
            <person name="Secka A."/>
            <person name="Antonio M."/>
            <person name="Oren A."/>
            <person name="Chaudhuri R.R."/>
            <person name="La Ragione R."/>
            <person name="Hildebrand F."/>
            <person name="Pallen M.J."/>
        </authorList>
    </citation>
    <scope>NUCLEOTIDE SEQUENCE</scope>
    <source>
        <strain evidence="9">ChiGjej2B2-19336</strain>
    </source>
</reference>
<feature type="transmembrane region" description="Helical" evidence="7">
    <location>
        <begin position="105"/>
        <end position="124"/>
    </location>
</feature>
<keyword evidence="6" id="KW-0813">Transport</keyword>
<dbReference type="EMBL" id="DYZA01000170">
    <property type="protein sequence ID" value="HJD97686.1"/>
    <property type="molecule type" value="Genomic_DNA"/>
</dbReference>
<evidence type="ECO:0000256" key="1">
    <source>
        <dbReference type="ARBA" id="ARBA00004651"/>
    </source>
</evidence>
<keyword evidence="3 7" id="KW-0812">Transmembrane</keyword>
<protein>
    <submittedName>
        <fullName evidence="9">MotA/TolQ/ExbB proton channel family protein</fullName>
    </submittedName>
</protein>
<dbReference type="InterPro" id="IPR002898">
    <property type="entry name" value="MotA_ExbB_proton_chnl"/>
</dbReference>
<comment type="caution">
    <text evidence="9">The sequence shown here is derived from an EMBL/GenBank/DDBJ whole genome shotgun (WGS) entry which is preliminary data.</text>
</comment>
<evidence type="ECO:0000256" key="2">
    <source>
        <dbReference type="ARBA" id="ARBA00022475"/>
    </source>
</evidence>
<keyword evidence="2" id="KW-1003">Cell membrane</keyword>
<comment type="subcellular location">
    <subcellularLocation>
        <location evidence="1">Cell membrane</location>
        <topology evidence="1">Multi-pass membrane protein</topology>
    </subcellularLocation>
    <subcellularLocation>
        <location evidence="6">Membrane</location>
        <topology evidence="6">Multi-pass membrane protein</topology>
    </subcellularLocation>
</comment>
<keyword evidence="5 7" id="KW-0472">Membrane</keyword>
<dbReference type="RefSeq" id="WP_304122733.1">
    <property type="nucleotide sequence ID" value="NZ_DYZA01000170.1"/>
</dbReference>
<reference evidence="9" key="2">
    <citation type="submission" date="2021-09" db="EMBL/GenBank/DDBJ databases">
        <authorList>
            <person name="Gilroy R."/>
        </authorList>
    </citation>
    <scope>NUCLEOTIDE SEQUENCE</scope>
    <source>
        <strain evidence="9">ChiGjej2B2-19336</strain>
    </source>
</reference>
<evidence type="ECO:0000256" key="7">
    <source>
        <dbReference type="SAM" id="Phobius"/>
    </source>
</evidence>
<dbReference type="GO" id="GO:0005886">
    <property type="term" value="C:plasma membrane"/>
    <property type="evidence" value="ECO:0007669"/>
    <property type="project" value="UniProtKB-SubCell"/>
</dbReference>
<name>A0A921DS09_9BACT</name>
<proteinExistence type="inferred from homology"/>
<evidence type="ECO:0000313" key="10">
    <source>
        <dbReference type="Proteomes" id="UP000698963"/>
    </source>
</evidence>
<feature type="transmembrane region" description="Helical" evidence="7">
    <location>
        <begin position="12"/>
        <end position="31"/>
    </location>
</feature>
<dbReference type="PANTHER" id="PTHR30625:SF11">
    <property type="entry name" value="MOTA_TOLQ_EXBB PROTON CHANNEL DOMAIN-CONTAINING PROTEIN"/>
    <property type="match status" value="1"/>
</dbReference>
<evidence type="ECO:0000259" key="8">
    <source>
        <dbReference type="Pfam" id="PF01618"/>
    </source>
</evidence>
<dbReference type="Pfam" id="PF01618">
    <property type="entry name" value="MotA_ExbB"/>
    <property type="match status" value="1"/>
</dbReference>
<keyword evidence="4 7" id="KW-1133">Transmembrane helix</keyword>
<organism evidence="9 10">
    <name type="scientific">Mailhella massiliensis</name>
    <dbReference type="NCBI Taxonomy" id="1903261"/>
    <lineage>
        <taxon>Bacteria</taxon>
        <taxon>Pseudomonadati</taxon>
        <taxon>Thermodesulfobacteriota</taxon>
        <taxon>Desulfovibrionia</taxon>
        <taxon>Desulfovibrionales</taxon>
        <taxon>Desulfovibrionaceae</taxon>
        <taxon>Mailhella</taxon>
    </lineage>
</organism>
<dbReference type="GO" id="GO:0017038">
    <property type="term" value="P:protein import"/>
    <property type="evidence" value="ECO:0007669"/>
    <property type="project" value="TreeGrafter"/>
</dbReference>
<dbReference type="AlphaFoldDB" id="A0A921DS09"/>
<dbReference type="InterPro" id="IPR050790">
    <property type="entry name" value="ExbB/TolQ_transport"/>
</dbReference>